<evidence type="ECO:0000256" key="9">
    <source>
        <dbReference type="ARBA" id="ARBA00023211"/>
    </source>
</evidence>
<proteinExistence type="inferred from homology"/>
<comment type="pathway">
    <text evidence="1 12">Cofactor biosynthesis; riboflavin biosynthesis; 2-hydroxy-3-oxobutyl phosphate from D-ribulose 5-phosphate: step 1/1.</text>
</comment>
<dbReference type="EMBL" id="MU003697">
    <property type="protein sequence ID" value="KAF2812295.1"/>
    <property type="molecule type" value="Genomic_DNA"/>
</dbReference>
<organism evidence="13">
    <name type="scientific">Mytilinidion resinicola</name>
    <dbReference type="NCBI Taxonomy" id="574789"/>
    <lineage>
        <taxon>Eukaryota</taxon>
        <taxon>Fungi</taxon>
        <taxon>Dikarya</taxon>
        <taxon>Ascomycota</taxon>
        <taxon>Pezizomycotina</taxon>
        <taxon>Dothideomycetes</taxon>
        <taxon>Pleosporomycetidae</taxon>
        <taxon>Mytilinidiales</taxon>
        <taxon>Mytilinidiaceae</taxon>
        <taxon>Mytilinidion</taxon>
    </lineage>
</organism>
<comment type="function">
    <text evidence="12">Catalyzes the conversion of D-ribulose 5-phosphate to formate and 3,4-dihydroxy-2-butanone 4-phosphate.</text>
</comment>
<evidence type="ECO:0000256" key="1">
    <source>
        <dbReference type="ARBA" id="ARBA00004904"/>
    </source>
</evidence>
<dbReference type="GO" id="GO:0046872">
    <property type="term" value="F:metal ion binding"/>
    <property type="evidence" value="ECO:0007669"/>
    <property type="project" value="UniProtKB-KW"/>
</dbReference>
<dbReference type="Gene3D" id="3.90.870.10">
    <property type="entry name" value="DHBP synthase"/>
    <property type="match status" value="1"/>
</dbReference>
<evidence type="ECO:0000313" key="15">
    <source>
        <dbReference type="RefSeq" id="XP_033579259.1"/>
    </source>
</evidence>
<evidence type="ECO:0000256" key="4">
    <source>
        <dbReference type="ARBA" id="ARBA00018836"/>
    </source>
</evidence>
<evidence type="ECO:0000256" key="5">
    <source>
        <dbReference type="ARBA" id="ARBA00022619"/>
    </source>
</evidence>
<dbReference type="InterPro" id="IPR017945">
    <property type="entry name" value="DHBP_synth_RibB-like_a/b_dom"/>
</dbReference>
<dbReference type="Proteomes" id="UP000504636">
    <property type="component" value="Unplaced"/>
</dbReference>
<evidence type="ECO:0000313" key="14">
    <source>
        <dbReference type="Proteomes" id="UP000504636"/>
    </source>
</evidence>
<evidence type="ECO:0000256" key="7">
    <source>
        <dbReference type="ARBA" id="ARBA00022842"/>
    </source>
</evidence>
<keyword evidence="9 12" id="KW-0464">Manganese</keyword>
<keyword evidence="14" id="KW-1185">Reference proteome</keyword>
<evidence type="ECO:0000256" key="11">
    <source>
        <dbReference type="ARBA" id="ARBA00060730"/>
    </source>
</evidence>
<evidence type="ECO:0000313" key="13">
    <source>
        <dbReference type="EMBL" id="KAF2812295.1"/>
    </source>
</evidence>
<evidence type="ECO:0000256" key="8">
    <source>
        <dbReference type="ARBA" id="ARBA00023206"/>
    </source>
</evidence>
<dbReference type="FunFam" id="3.90.870.10:FF:000002">
    <property type="entry name" value="3,4-dihydroxy-2-butanone 4-phosphate synthase"/>
    <property type="match status" value="1"/>
</dbReference>
<comment type="cofactor">
    <cofactor evidence="12">
        <name>Mg(2+)</name>
        <dbReference type="ChEBI" id="CHEBI:18420"/>
    </cofactor>
    <cofactor evidence="12">
        <name>Mn(2+)</name>
        <dbReference type="ChEBI" id="CHEBI:29035"/>
    </cofactor>
    <text evidence="12">Binds 2 divalent metal cations per subunit. Magnesium or manganese.</text>
</comment>
<dbReference type="EC" id="4.1.99.12" evidence="3 12"/>
<dbReference type="RefSeq" id="XP_033579259.1">
    <property type="nucleotide sequence ID" value="XM_033719518.1"/>
</dbReference>
<dbReference type="GO" id="GO:0005829">
    <property type="term" value="C:cytosol"/>
    <property type="evidence" value="ECO:0007669"/>
    <property type="project" value="TreeGrafter"/>
</dbReference>
<keyword evidence="6 12" id="KW-0479">Metal-binding</keyword>
<evidence type="ECO:0000256" key="3">
    <source>
        <dbReference type="ARBA" id="ARBA00012153"/>
    </source>
</evidence>
<reference evidence="15" key="2">
    <citation type="submission" date="2020-04" db="EMBL/GenBank/DDBJ databases">
        <authorList>
            <consortium name="NCBI Genome Project"/>
        </authorList>
    </citation>
    <scope>NUCLEOTIDE SEQUENCE</scope>
    <source>
        <strain evidence="15">CBS 304.34</strain>
    </source>
</reference>
<reference evidence="13 15" key="1">
    <citation type="journal article" date="2020" name="Stud. Mycol.">
        <title>101 Dothideomycetes genomes: a test case for predicting lifestyles and emergence of pathogens.</title>
        <authorList>
            <person name="Haridas S."/>
            <person name="Albert R."/>
            <person name="Binder M."/>
            <person name="Bloem J."/>
            <person name="Labutti K."/>
            <person name="Salamov A."/>
            <person name="Andreopoulos B."/>
            <person name="Baker S."/>
            <person name="Barry K."/>
            <person name="Bills G."/>
            <person name="Bluhm B."/>
            <person name="Cannon C."/>
            <person name="Castanera R."/>
            <person name="Culley D."/>
            <person name="Daum C."/>
            <person name="Ezra D."/>
            <person name="Gonzalez J."/>
            <person name="Henrissat B."/>
            <person name="Kuo A."/>
            <person name="Liang C."/>
            <person name="Lipzen A."/>
            <person name="Lutzoni F."/>
            <person name="Magnuson J."/>
            <person name="Mondo S."/>
            <person name="Nolan M."/>
            <person name="Ohm R."/>
            <person name="Pangilinan J."/>
            <person name="Park H.-J."/>
            <person name="Ramirez L."/>
            <person name="Alfaro M."/>
            <person name="Sun H."/>
            <person name="Tritt A."/>
            <person name="Yoshinaga Y."/>
            <person name="Zwiers L.-H."/>
            <person name="Turgeon B."/>
            <person name="Goodwin S."/>
            <person name="Spatafora J."/>
            <person name="Crous P."/>
            <person name="Grigoriev I."/>
        </authorList>
    </citation>
    <scope>NUCLEOTIDE SEQUENCE</scope>
    <source>
        <strain evidence="13 15">CBS 304.34</strain>
    </source>
</reference>
<dbReference type="SUPFAM" id="SSF55821">
    <property type="entry name" value="YrdC/RibB"/>
    <property type="match status" value="1"/>
</dbReference>
<name>A0A6A6YWD3_9PEZI</name>
<accession>A0A6A6YWD3</accession>
<sequence>MPGPTNASASAAAQNGVNSNTINSILNASNGNGTTNPVPHRAFDSIEDTIAAFARDEFVVVLDSPSRENEGDLIIAASALTPAKMAFMIRYTSGYICAPLSVNRAAALHLPQMVENSTDPNRTAYTVSVDAIGPEMSTGISASDRAQTCRMLADPAMSHTHFRRPGHILPLQARDGGVRVRRGHTEAAVELCRLAGKQQVGAICELISDGEVVAGRPEMVGGGMMRTEECLAFGKKWGLKVCTIEDLVEYIEKTEGSSGTLRALWREQLQACTIRDLDRR</sequence>
<keyword evidence="10 12" id="KW-0456">Lyase</keyword>
<reference evidence="15" key="3">
    <citation type="submission" date="2025-04" db="UniProtKB">
        <authorList>
            <consortium name="RefSeq"/>
        </authorList>
    </citation>
    <scope>IDENTIFICATION</scope>
    <source>
        <strain evidence="15">CBS 304.34</strain>
    </source>
</reference>
<evidence type="ECO:0000256" key="6">
    <source>
        <dbReference type="ARBA" id="ARBA00022723"/>
    </source>
</evidence>
<keyword evidence="8" id="KW-0318">Glutathionylation</keyword>
<dbReference type="NCBIfam" id="TIGR00506">
    <property type="entry name" value="ribB"/>
    <property type="match status" value="1"/>
</dbReference>
<keyword evidence="7 12" id="KW-0460">Magnesium</keyword>
<dbReference type="OrthoDB" id="60371at2759"/>
<dbReference type="PANTHER" id="PTHR21327">
    <property type="entry name" value="GTP CYCLOHYDROLASE II-RELATED"/>
    <property type="match status" value="1"/>
</dbReference>
<gene>
    <name evidence="13 15" type="ORF">BDZ99DRAFT_461026</name>
</gene>
<dbReference type="Pfam" id="PF00926">
    <property type="entry name" value="DHBP_synthase"/>
    <property type="match status" value="1"/>
</dbReference>
<evidence type="ECO:0000256" key="10">
    <source>
        <dbReference type="ARBA" id="ARBA00023239"/>
    </source>
</evidence>
<protein>
    <recommendedName>
        <fullName evidence="4 12">3,4-dihydroxy-2-butanone 4-phosphate synthase</fullName>
        <shortName evidence="12">DHBP synthase</shortName>
        <ecNumber evidence="3 12">4.1.99.12</ecNumber>
    </recommendedName>
</protein>
<dbReference type="GO" id="GO:0009231">
    <property type="term" value="P:riboflavin biosynthetic process"/>
    <property type="evidence" value="ECO:0007669"/>
    <property type="project" value="UniProtKB-UniPathway"/>
</dbReference>
<evidence type="ECO:0000256" key="2">
    <source>
        <dbReference type="ARBA" id="ARBA00011738"/>
    </source>
</evidence>
<dbReference type="GO" id="GO:0005758">
    <property type="term" value="C:mitochondrial intermembrane space"/>
    <property type="evidence" value="ECO:0007669"/>
    <property type="project" value="TreeGrafter"/>
</dbReference>
<comment type="subunit">
    <text evidence="2 12">Homodimer.</text>
</comment>
<dbReference type="GO" id="GO:0008686">
    <property type="term" value="F:3,4-dihydroxy-2-butanone-4-phosphate synthase activity"/>
    <property type="evidence" value="ECO:0007669"/>
    <property type="project" value="UniProtKB-EC"/>
</dbReference>
<dbReference type="GeneID" id="54460411"/>
<dbReference type="PANTHER" id="PTHR21327:SF18">
    <property type="entry name" value="3,4-DIHYDROXY-2-BUTANONE 4-PHOSPHATE SYNTHASE"/>
    <property type="match status" value="1"/>
</dbReference>
<comment type="similarity">
    <text evidence="11 12">Belongs to the DHBP synthase family.</text>
</comment>
<evidence type="ECO:0000256" key="12">
    <source>
        <dbReference type="RuleBase" id="RU003843"/>
    </source>
</evidence>
<comment type="catalytic activity">
    <reaction evidence="12">
        <text>D-ribulose 5-phosphate = (2S)-2-hydroxy-3-oxobutyl phosphate + formate + H(+)</text>
        <dbReference type="Rhea" id="RHEA:18457"/>
        <dbReference type="ChEBI" id="CHEBI:15378"/>
        <dbReference type="ChEBI" id="CHEBI:15740"/>
        <dbReference type="ChEBI" id="CHEBI:58121"/>
        <dbReference type="ChEBI" id="CHEBI:58830"/>
        <dbReference type="EC" id="4.1.99.12"/>
    </reaction>
</comment>
<dbReference type="AlphaFoldDB" id="A0A6A6YWD3"/>
<dbReference type="UniPathway" id="UPA00275">
    <property type="reaction ID" value="UER00399"/>
</dbReference>
<keyword evidence="5 12" id="KW-0686">Riboflavin biosynthesis</keyword>
<dbReference type="InterPro" id="IPR000422">
    <property type="entry name" value="DHBP_synthase_RibB"/>
</dbReference>